<dbReference type="InterPro" id="IPR052340">
    <property type="entry name" value="RNase_Y/CdgJ"/>
</dbReference>
<dbReference type="InterPro" id="IPR013976">
    <property type="entry name" value="HDOD"/>
</dbReference>
<dbReference type="Proteomes" id="UP000598488">
    <property type="component" value="Unassembled WGS sequence"/>
</dbReference>
<reference evidence="2 3" key="1">
    <citation type="submission" date="2020-12" db="EMBL/GenBank/DDBJ databases">
        <title>Comparative genome analysis of fungal antagonists Marinomonas ostreistagni 398 and M. spartinae 468.</title>
        <authorList>
            <person name="Fields J.L."/>
            <person name="Mavrodi O.V."/>
            <person name="Biber P.D."/>
            <person name="Indest K.J."/>
            <person name="Mavrodi D.V."/>
        </authorList>
    </citation>
    <scope>NUCLEOTIDE SEQUENCE [LARGE SCALE GENOMIC DNA]</scope>
    <source>
        <strain evidence="2 3">USM7</strain>
    </source>
</reference>
<keyword evidence="3" id="KW-1185">Reference proteome</keyword>
<feature type="domain" description="HDOD" evidence="1">
    <location>
        <begin position="13"/>
        <end position="206"/>
    </location>
</feature>
<organism evidence="2 3">
    <name type="scientific">Marinomonas ostreistagni</name>
    <dbReference type="NCBI Taxonomy" id="359209"/>
    <lineage>
        <taxon>Bacteria</taxon>
        <taxon>Pseudomonadati</taxon>
        <taxon>Pseudomonadota</taxon>
        <taxon>Gammaproteobacteria</taxon>
        <taxon>Oceanospirillales</taxon>
        <taxon>Oceanospirillaceae</taxon>
        <taxon>Marinomonas</taxon>
    </lineage>
</organism>
<dbReference type="Gene3D" id="1.10.3210.10">
    <property type="entry name" value="Hypothetical protein af1432"/>
    <property type="match status" value="1"/>
</dbReference>
<gene>
    <name evidence="2" type="ORF">JHD44_16600</name>
</gene>
<evidence type="ECO:0000313" key="3">
    <source>
        <dbReference type="Proteomes" id="UP000598488"/>
    </source>
</evidence>
<dbReference type="EMBL" id="JAEMUH010000018">
    <property type="protein sequence ID" value="MBJ7552311.1"/>
    <property type="molecule type" value="Genomic_DNA"/>
</dbReference>
<dbReference type="SUPFAM" id="SSF109604">
    <property type="entry name" value="HD-domain/PDEase-like"/>
    <property type="match status" value="1"/>
</dbReference>
<dbReference type="PANTHER" id="PTHR33525">
    <property type="match status" value="1"/>
</dbReference>
<accession>A0ABS0ZF78</accession>
<protein>
    <submittedName>
        <fullName evidence="2">HDOD domain-containing protein</fullName>
    </submittedName>
</protein>
<comment type="caution">
    <text evidence="2">The sequence shown here is derived from an EMBL/GenBank/DDBJ whole genome shotgun (WGS) entry which is preliminary data.</text>
</comment>
<sequence>MKPADLLNQADQLPNVPEVVRELIMALDNPNAKYSEIAAKVAKDQTLSLKVLRIVNSAYFGLSRKVASIDEAVVMLGMERLKTLVIASGFAGSVKQVEGLDLKQFWSETFRTAEMAKWLAKHSPLVDADTAFATGVVHNIGRLLLHLAEPNRAKAVQQLIQESKSSRSAAELERFGFTSQDAGRELLMKWHFPQEVCDALVQYRKPMNDHSSHLAQVLHLAA</sequence>
<name>A0ABS0ZF78_9GAMM</name>
<proteinExistence type="predicted"/>
<dbReference type="PROSITE" id="PS51833">
    <property type="entry name" value="HDOD"/>
    <property type="match status" value="1"/>
</dbReference>
<evidence type="ECO:0000259" key="1">
    <source>
        <dbReference type="PROSITE" id="PS51833"/>
    </source>
</evidence>
<dbReference type="PANTHER" id="PTHR33525:SF6">
    <property type="entry name" value="HDOD DOMAIN-CONTAINING PROTEIN"/>
    <property type="match status" value="1"/>
</dbReference>
<dbReference type="RefSeq" id="WP_199463886.1">
    <property type="nucleotide sequence ID" value="NZ_JAEMUH010000018.1"/>
</dbReference>
<evidence type="ECO:0000313" key="2">
    <source>
        <dbReference type="EMBL" id="MBJ7552311.1"/>
    </source>
</evidence>
<dbReference type="Pfam" id="PF08668">
    <property type="entry name" value="HDOD"/>
    <property type="match status" value="1"/>
</dbReference>